<reference evidence="1 2" key="1">
    <citation type="journal article" date="2019" name="Int. J. Syst. Evol. Microbiol.">
        <title>The Global Catalogue of Microorganisms (GCM) 10K type strain sequencing project: providing services to taxonomists for standard genome sequencing and annotation.</title>
        <authorList>
            <consortium name="The Broad Institute Genomics Platform"/>
            <consortium name="The Broad Institute Genome Sequencing Center for Infectious Disease"/>
            <person name="Wu L."/>
            <person name="Ma J."/>
        </authorList>
    </citation>
    <scope>NUCLEOTIDE SEQUENCE [LARGE SCALE GENOMIC DNA]</scope>
    <source>
        <strain evidence="1 2">JCM 15591</strain>
    </source>
</reference>
<dbReference type="CDD" id="cd09727">
    <property type="entry name" value="Cas6_I-E"/>
    <property type="match status" value="1"/>
</dbReference>
<dbReference type="NCBIfam" id="TIGR01907">
    <property type="entry name" value="casE_Cse3"/>
    <property type="match status" value="1"/>
</dbReference>
<comment type="caution">
    <text evidence="1">The sequence shown here is derived from an EMBL/GenBank/DDBJ whole genome shotgun (WGS) entry which is preliminary data.</text>
</comment>
<evidence type="ECO:0000313" key="2">
    <source>
        <dbReference type="Proteomes" id="UP001501475"/>
    </source>
</evidence>
<dbReference type="RefSeq" id="WP_344063255.1">
    <property type="nucleotide sequence ID" value="NZ_BAAAPN010000029.1"/>
</dbReference>
<dbReference type="SMART" id="SM01101">
    <property type="entry name" value="CRISPR_assoc"/>
    <property type="match status" value="1"/>
</dbReference>
<dbReference type="Pfam" id="PF08798">
    <property type="entry name" value="CRISPR_assoc"/>
    <property type="match status" value="1"/>
</dbReference>
<dbReference type="Proteomes" id="UP001501475">
    <property type="component" value="Unassembled WGS sequence"/>
</dbReference>
<dbReference type="SUPFAM" id="SSF117987">
    <property type="entry name" value="CRISPR-associated protein"/>
    <property type="match status" value="2"/>
</dbReference>
<sequence length="228" mass="25070">MTELSRVRLNPTRRDTHRLLASPQAMHAAVMGSHPQLADEDSAGRVLWRVDQAKTHDIQLYVVSPSAPDFTGLIEQAGWPSQPQWDSTAYEPFLDRLAAGQAWRFRLTANPVRVLPKQPGGPRRGRVSPHLTADQQREWLVKHARSWGFEVATDETFGVLSEVSERHTVSFGRREAEAGRSRVSLSRASFAGLLTVVAPSALRTALVGGMGRAKAYGCGLMTLAPPRS</sequence>
<dbReference type="Gene3D" id="3.30.70.1200">
    <property type="entry name" value="Crispr-associated protein, domain 1"/>
    <property type="match status" value="1"/>
</dbReference>
<accession>A0ABN2KC81</accession>
<dbReference type="InterPro" id="IPR010179">
    <property type="entry name" value="CRISPR-assoc_prot_Cse3"/>
</dbReference>
<dbReference type="EMBL" id="BAAAPN010000029">
    <property type="protein sequence ID" value="GAA1752826.1"/>
    <property type="molecule type" value="Genomic_DNA"/>
</dbReference>
<gene>
    <name evidence="1" type="primary">cas6e</name>
    <name evidence="1" type="ORF">GCM10009810_10980</name>
</gene>
<organism evidence="1 2">
    <name type="scientific">Nostocoides vanveenii</name>
    <dbReference type="NCBI Taxonomy" id="330835"/>
    <lineage>
        <taxon>Bacteria</taxon>
        <taxon>Bacillati</taxon>
        <taxon>Actinomycetota</taxon>
        <taxon>Actinomycetes</taxon>
        <taxon>Micrococcales</taxon>
        <taxon>Intrasporangiaceae</taxon>
        <taxon>Nostocoides</taxon>
    </lineage>
</organism>
<protein>
    <submittedName>
        <fullName evidence="1">Type I-E CRISPR-associated protein Cas6/Cse3/CasE</fullName>
    </submittedName>
</protein>
<proteinExistence type="predicted"/>
<keyword evidence="2" id="KW-1185">Reference proteome</keyword>
<dbReference type="Gene3D" id="3.30.70.1210">
    <property type="entry name" value="Crispr-associated protein, domain 2"/>
    <property type="match status" value="1"/>
</dbReference>
<evidence type="ECO:0000313" key="1">
    <source>
        <dbReference type="EMBL" id="GAA1752826.1"/>
    </source>
</evidence>
<name>A0ABN2KC81_9MICO</name>